<sequence length="56" mass="6387">MNNEKESDLKLELENRFLTYALSTIVSRSLPDVRDGLKPIHRRILFAMESIGLNAA</sequence>
<evidence type="ECO:0000256" key="3">
    <source>
        <dbReference type="ARBA" id="ARBA00023125"/>
    </source>
</evidence>
<keyword evidence="3" id="KW-0238">DNA-binding</keyword>
<dbReference type="GO" id="GO:0003677">
    <property type="term" value="F:DNA binding"/>
    <property type="evidence" value="ECO:0007669"/>
    <property type="project" value="UniProtKB-KW"/>
</dbReference>
<evidence type="ECO:0000256" key="4">
    <source>
        <dbReference type="ARBA" id="ARBA00023235"/>
    </source>
</evidence>
<dbReference type="GO" id="GO:0005524">
    <property type="term" value="F:ATP binding"/>
    <property type="evidence" value="ECO:0007669"/>
    <property type="project" value="InterPro"/>
</dbReference>
<name>A0A382W162_9ZZZZ</name>
<dbReference type="PANTHER" id="PTHR43493:SF5">
    <property type="entry name" value="DNA GYRASE SUBUNIT A, CHLOROPLASTIC_MITOCHONDRIAL"/>
    <property type="match status" value="1"/>
</dbReference>
<dbReference type="AlphaFoldDB" id="A0A382W162"/>
<dbReference type="EMBL" id="UINC01156158">
    <property type="protein sequence ID" value="SVD52414.1"/>
    <property type="molecule type" value="Genomic_DNA"/>
</dbReference>
<proteinExistence type="inferred from homology"/>
<protein>
    <recommendedName>
        <fullName evidence="5">Topo IIA-type catalytic domain-containing protein</fullName>
    </recommendedName>
</protein>
<evidence type="ECO:0000259" key="5">
    <source>
        <dbReference type="PROSITE" id="PS52040"/>
    </source>
</evidence>
<comment type="similarity">
    <text evidence="1">Belongs to the type II topoisomerase GyrA/ParC subunit family.</text>
</comment>
<dbReference type="InterPro" id="IPR050220">
    <property type="entry name" value="Type_II_DNA_Topoisomerases"/>
</dbReference>
<dbReference type="InterPro" id="IPR002205">
    <property type="entry name" value="Topo_IIA_dom_A"/>
</dbReference>
<dbReference type="PROSITE" id="PS52040">
    <property type="entry name" value="TOPO_IIA"/>
    <property type="match status" value="1"/>
</dbReference>
<feature type="domain" description="Topo IIA-type catalytic" evidence="5">
    <location>
        <begin position="30"/>
        <end position="56"/>
    </location>
</feature>
<reference evidence="6" key="1">
    <citation type="submission" date="2018-05" db="EMBL/GenBank/DDBJ databases">
        <authorList>
            <person name="Lanie J.A."/>
            <person name="Ng W.-L."/>
            <person name="Kazmierczak K.M."/>
            <person name="Andrzejewski T.M."/>
            <person name="Davidsen T.M."/>
            <person name="Wayne K.J."/>
            <person name="Tettelin H."/>
            <person name="Glass J.I."/>
            <person name="Rusch D."/>
            <person name="Podicherti R."/>
            <person name="Tsui H.-C.T."/>
            <person name="Winkler M.E."/>
        </authorList>
    </citation>
    <scope>NUCLEOTIDE SEQUENCE</scope>
</reference>
<dbReference type="Gene3D" id="3.90.199.10">
    <property type="entry name" value="Topoisomerase II, domain 5"/>
    <property type="match status" value="1"/>
</dbReference>
<dbReference type="PANTHER" id="PTHR43493">
    <property type="entry name" value="DNA GYRASE/TOPOISOMERASE SUBUNIT A"/>
    <property type="match status" value="1"/>
</dbReference>
<dbReference type="GO" id="GO:0009330">
    <property type="term" value="C:DNA topoisomerase type II (double strand cut, ATP-hydrolyzing) complex"/>
    <property type="evidence" value="ECO:0007669"/>
    <property type="project" value="TreeGrafter"/>
</dbReference>
<feature type="non-terminal residue" evidence="6">
    <location>
        <position position="56"/>
    </location>
</feature>
<organism evidence="6">
    <name type="scientific">marine metagenome</name>
    <dbReference type="NCBI Taxonomy" id="408172"/>
    <lineage>
        <taxon>unclassified sequences</taxon>
        <taxon>metagenomes</taxon>
        <taxon>ecological metagenomes</taxon>
    </lineage>
</organism>
<gene>
    <name evidence="6" type="ORF">METZ01_LOCUS405268</name>
</gene>
<accession>A0A382W162</accession>
<evidence type="ECO:0000313" key="6">
    <source>
        <dbReference type="EMBL" id="SVD52414.1"/>
    </source>
</evidence>
<dbReference type="InterPro" id="IPR013758">
    <property type="entry name" value="Topo_IIA_A/C_ab"/>
</dbReference>
<evidence type="ECO:0000256" key="1">
    <source>
        <dbReference type="ARBA" id="ARBA00008263"/>
    </source>
</evidence>
<evidence type="ECO:0000256" key="2">
    <source>
        <dbReference type="ARBA" id="ARBA00023029"/>
    </source>
</evidence>
<dbReference type="SUPFAM" id="SSF56719">
    <property type="entry name" value="Type II DNA topoisomerase"/>
    <property type="match status" value="1"/>
</dbReference>
<dbReference type="Pfam" id="PF00521">
    <property type="entry name" value="DNA_topoisoIV"/>
    <property type="match status" value="1"/>
</dbReference>
<keyword evidence="2" id="KW-0799">Topoisomerase</keyword>
<dbReference type="InterPro" id="IPR013760">
    <property type="entry name" value="Topo_IIA-like_dom_sf"/>
</dbReference>
<dbReference type="GO" id="GO:0003918">
    <property type="term" value="F:DNA topoisomerase type II (double strand cut, ATP-hydrolyzing) activity"/>
    <property type="evidence" value="ECO:0007669"/>
    <property type="project" value="InterPro"/>
</dbReference>
<keyword evidence="4" id="KW-0413">Isomerase</keyword>
<dbReference type="GO" id="GO:0006265">
    <property type="term" value="P:DNA topological change"/>
    <property type="evidence" value="ECO:0007669"/>
    <property type="project" value="InterPro"/>
</dbReference>